<evidence type="ECO:0000313" key="2">
    <source>
        <dbReference type="Proteomes" id="UP000494301"/>
    </source>
</evidence>
<accession>A0A6J5J540</accession>
<dbReference type="RefSeq" id="WP_175222151.1">
    <property type="nucleotide sequence ID" value="NZ_CABWIL020000014.1"/>
</dbReference>
<dbReference type="Gene3D" id="3.40.50.1820">
    <property type="entry name" value="alpha/beta hydrolase"/>
    <property type="match status" value="1"/>
</dbReference>
<dbReference type="InterPro" id="IPR009199">
    <property type="entry name" value="PhoPQ-act_pathogen-rel_PqaA"/>
</dbReference>
<dbReference type="AlphaFoldDB" id="A0A6J5J540"/>
<dbReference type="SUPFAM" id="SSF53474">
    <property type="entry name" value="alpha/beta-Hydrolases"/>
    <property type="match status" value="1"/>
</dbReference>
<name>A0A6J5J540_9BURK</name>
<reference evidence="1 2" key="1">
    <citation type="submission" date="2020-04" db="EMBL/GenBank/DDBJ databases">
        <authorList>
            <person name="Depoorter E."/>
        </authorList>
    </citation>
    <scope>NUCLEOTIDE SEQUENCE [LARGE SCALE GENOMIC DNA]</scope>
    <source>
        <strain evidence="1 2">BCC0217</strain>
    </source>
</reference>
<dbReference type="PANTHER" id="PTHR31497">
    <property type="entry name" value="AUTOCRINE PROLIFERATION REPRESSOR PROTEIN A"/>
    <property type="match status" value="1"/>
</dbReference>
<organism evidence="1 2">
    <name type="scientific">Burkholderia aenigmatica</name>
    <dbReference type="NCBI Taxonomy" id="2015348"/>
    <lineage>
        <taxon>Bacteria</taxon>
        <taxon>Pseudomonadati</taxon>
        <taxon>Pseudomonadota</taxon>
        <taxon>Betaproteobacteria</taxon>
        <taxon>Burkholderiales</taxon>
        <taxon>Burkholderiaceae</taxon>
        <taxon>Burkholderia</taxon>
        <taxon>Burkholderia cepacia complex</taxon>
    </lineage>
</organism>
<gene>
    <name evidence="1" type="ORF">BLA3211_04053</name>
</gene>
<evidence type="ECO:0008006" key="3">
    <source>
        <dbReference type="Google" id="ProtNLM"/>
    </source>
</evidence>
<proteinExistence type="predicted"/>
<dbReference type="Pfam" id="PF10142">
    <property type="entry name" value="PhoPQ_related"/>
    <property type="match status" value="1"/>
</dbReference>
<evidence type="ECO:0000313" key="1">
    <source>
        <dbReference type="EMBL" id="CAB3966684.1"/>
    </source>
</evidence>
<sequence>MNQMFTDTKPALGPAPFFDTAELLDESTLKPEIVSDCVRESRHRAGRRVRVIELTFTSQQWHGLVWRHPARIYVPDGYDGDGAAGIIGTARQAFEPGKWTQSVIPGTTLDTEGEYAEGTALDLGMPIMIFANPADCPFGLDESDFTGYALKKMLETGDLTWNGYYPIAKAYLRAITLLHSLAGIGTKRAVLLGNSKRGVGVAIASGADPDRVAGVMVCGYHGGNNLYHLATKFAEFGPHVAGPSESRAGPGFQGAETMLRALNNPVGFRMLMHFDPYLWRDQIKAAYLVALGTNDEFFALGAPNSMMTEMPGDKAYLAVDNVRHSWVSTKHLAAWRMWLARTFAGRRVPRMPVVRHETAGDRLAVAASVEAEHVSGVRLFHAYHPVSQDWRSATWQSTPMAARDGEWHAELNLRAGHNLAWYVEVEHDGAGGPGYVSSLVQNVGQPAE</sequence>
<dbReference type="EMBL" id="CABWIL020000014">
    <property type="protein sequence ID" value="CAB3966684.1"/>
    <property type="molecule type" value="Genomic_DNA"/>
</dbReference>
<dbReference type="InterPro" id="IPR029058">
    <property type="entry name" value="AB_hydrolase_fold"/>
</dbReference>
<dbReference type="PANTHER" id="PTHR31497:SF0">
    <property type="entry name" value="AUTOCRINE PROLIFERATION REPRESSOR PROTEIN A"/>
    <property type="match status" value="1"/>
</dbReference>
<protein>
    <recommendedName>
        <fullName evidence="3">PhoPQ-activated pathogenicity-related protein</fullName>
    </recommendedName>
</protein>
<dbReference type="Proteomes" id="UP000494301">
    <property type="component" value="Unassembled WGS sequence"/>
</dbReference>